<feature type="non-terminal residue" evidence="1">
    <location>
        <position position="57"/>
    </location>
</feature>
<keyword evidence="2" id="KW-1185">Reference proteome</keyword>
<accession>A0ABD0KZ35</accession>
<dbReference type="AlphaFoldDB" id="A0ABD0KZ35"/>
<gene>
    <name evidence="1" type="ORF">BaRGS_00016718</name>
</gene>
<name>A0ABD0KZ35_9CAEN</name>
<comment type="caution">
    <text evidence="1">The sequence shown here is derived from an EMBL/GenBank/DDBJ whole genome shotgun (WGS) entry which is preliminary data.</text>
</comment>
<sequence>RLMVVIDSVRDQMGVNGQDVDLDRITMIPDVSPLPESCRKVALLSQGDTDGTLAPSA</sequence>
<proteinExistence type="predicted"/>
<protein>
    <submittedName>
        <fullName evidence="1">Uncharacterized protein</fullName>
    </submittedName>
</protein>
<organism evidence="1 2">
    <name type="scientific">Batillaria attramentaria</name>
    <dbReference type="NCBI Taxonomy" id="370345"/>
    <lineage>
        <taxon>Eukaryota</taxon>
        <taxon>Metazoa</taxon>
        <taxon>Spiralia</taxon>
        <taxon>Lophotrochozoa</taxon>
        <taxon>Mollusca</taxon>
        <taxon>Gastropoda</taxon>
        <taxon>Caenogastropoda</taxon>
        <taxon>Sorbeoconcha</taxon>
        <taxon>Cerithioidea</taxon>
        <taxon>Batillariidae</taxon>
        <taxon>Batillaria</taxon>
    </lineage>
</organism>
<feature type="non-terminal residue" evidence="1">
    <location>
        <position position="1"/>
    </location>
</feature>
<reference evidence="1 2" key="1">
    <citation type="journal article" date="2023" name="Sci. Data">
        <title>Genome assembly of the Korean intertidal mud-creeper Batillaria attramentaria.</title>
        <authorList>
            <person name="Patra A.K."/>
            <person name="Ho P.T."/>
            <person name="Jun S."/>
            <person name="Lee S.J."/>
            <person name="Kim Y."/>
            <person name="Won Y.J."/>
        </authorList>
    </citation>
    <scope>NUCLEOTIDE SEQUENCE [LARGE SCALE GENOMIC DNA]</scope>
    <source>
        <strain evidence="1">Wonlab-2016</strain>
    </source>
</reference>
<dbReference type="EMBL" id="JACVVK020000107">
    <property type="protein sequence ID" value="KAK7492054.1"/>
    <property type="molecule type" value="Genomic_DNA"/>
</dbReference>
<dbReference type="Proteomes" id="UP001519460">
    <property type="component" value="Unassembled WGS sequence"/>
</dbReference>
<evidence type="ECO:0000313" key="1">
    <source>
        <dbReference type="EMBL" id="KAK7492054.1"/>
    </source>
</evidence>
<evidence type="ECO:0000313" key="2">
    <source>
        <dbReference type="Proteomes" id="UP001519460"/>
    </source>
</evidence>